<comment type="caution">
    <text evidence="4">The sequence shown here is derived from an EMBL/GenBank/DDBJ whole genome shotgun (WGS) entry which is preliminary data.</text>
</comment>
<evidence type="ECO:0000256" key="1">
    <source>
        <dbReference type="SAM" id="Coils"/>
    </source>
</evidence>
<evidence type="ECO:0000256" key="3">
    <source>
        <dbReference type="SAM" id="Phobius"/>
    </source>
</evidence>
<name>A0A1Q5PNZ8_9ACTO</name>
<evidence type="ECO:0000313" key="5">
    <source>
        <dbReference type="Proteomes" id="UP000186465"/>
    </source>
</evidence>
<keyword evidence="1" id="KW-0175">Coiled coil</keyword>
<organism evidence="4 5">
    <name type="scientific">Boudabousia marimammalium</name>
    <dbReference type="NCBI Taxonomy" id="156892"/>
    <lineage>
        <taxon>Bacteria</taxon>
        <taxon>Bacillati</taxon>
        <taxon>Actinomycetota</taxon>
        <taxon>Actinomycetes</taxon>
        <taxon>Actinomycetales</taxon>
        <taxon>Actinomycetaceae</taxon>
        <taxon>Boudabousia</taxon>
    </lineage>
</organism>
<feature type="compositionally biased region" description="Polar residues" evidence="2">
    <location>
        <begin position="7"/>
        <end position="19"/>
    </location>
</feature>
<dbReference type="STRING" id="156892.BM477_04465"/>
<dbReference type="AlphaFoldDB" id="A0A1Q5PNZ8"/>
<evidence type="ECO:0000313" key="4">
    <source>
        <dbReference type="EMBL" id="OKL49247.1"/>
    </source>
</evidence>
<feature type="coiled-coil region" evidence="1">
    <location>
        <begin position="72"/>
        <end position="99"/>
    </location>
</feature>
<accession>A0A1Q5PNZ8</accession>
<dbReference type="RefSeq" id="WP_075361486.1">
    <property type="nucleotide sequence ID" value="NZ_MPDM01000004.1"/>
</dbReference>
<evidence type="ECO:0008006" key="6">
    <source>
        <dbReference type="Google" id="ProtNLM"/>
    </source>
</evidence>
<evidence type="ECO:0000256" key="2">
    <source>
        <dbReference type="SAM" id="MobiDB-lite"/>
    </source>
</evidence>
<keyword evidence="5" id="KW-1185">Reference proteome</keyword>
<proteinExistence type="predicted"/>
<dbReference type="Proteomes" id="UP000186465">
    <property type="component" value="Unassembled WGS sequence"/>
</dbReference>
<keyword evidence="3" id="KW-1133">Transmembrane helix</keyword>
<protein>
    <recommendedName>
        <fullName evidence="6">Cell division protein FtsL</fullName>
    </recommendedName>
</protein>
<gene>
    <name evidence="4" type="ORF">BM477_04465</name>
</gene>
<dbReference type="EMBL" id="MPDM01000004">
    <property type="protein sequence ID" value="OKL49247.1"/>
    <property type="molecule type" value="Genomic_DNA"/>
</dbReference>
<keyword evidence="3" id="KW-0472">Membrane</keyword>
<feature type="region of interest" description="Disordered" evidence="2">
    <location>
        <begin position="1"/>
        <end position="26"/>
    </location>
</feature>
<dbReference type="OrthoDB" id="3267405at2"/>
<reference evidence="5" key="1">
    <citation type="submission" date="2016-11" db="EMBL/GenBank/DDBJ databases">
        <title>Actinomyces gypaetusis sp. nov. isolated from Gypaetus barbatus in Qinghai Tibet Plateau China.</title>
        <authorList>
            <person name="Meng X."/>
        </authorList>
    </citation>
    <scope>NUCLEOTIDE SEQUENCE [LARGE SCALE GENOMIC DNA]</scope>
    <source>
        <strain evidence="5">DSM 15383</strain>
    </source>
</reference>
<keyword evidence="3" id="KW-0812">Transmembrane</keyword>
<feature type="transmembrane region" description="Helical" evidence="3">
    <location>
        <begin position="42"/>
        <end position="66"/>
    </location>
</feature>
<sequence>MSAVATARNTNLRAQPSPRSQREQAPQLAVIPTVRPRTSGAITVAVMLIGAIAMVAISLFISTLLAHNALGMGELQSELKVLQEQNQAYTEQLNELSSSVSLSQRAQELGMVANTNFGYVNLETGEIGNGSPAR</sequence>